<dbReference type="AlphaFoldDB" id="A0AAV4CIX1"/>
<dbReference type="EMBL" id="BLXT01006675">
    <property type="protein sequence ID" value="GFO32749.1"/>
    <property type="molecule type" value="Genomic_DNA"/>
</dbReference>
<name>A0AAV4CIX1_9GAST</name>
<dbReference type="Proteomes" id="UP000735302">
    <property type="component" value="Unassembled WGS sequence"/>
</dbReference>
<protein>
    <submittedName>
        <fullName evidence="1">Uncharacterized protein</fullName>
    </submittedName>
</protein>
<proteinExistence type="predicted"/>
<accession>A0AAV4CIX1</accession>
<organism evidence="1 2">
    <name type="scientific">Plakobranchus ocellatus</name>
    <dbReference type="NCBI Taxonomy" id="259542"/>
    <lineage>
        <taxon>Eukaryota</taxon>
        <taxon>Metazoa</taxon>
        <taxon>Spiralia</taxon>
        <taxon>Lophotrochozoa</taxon>
        <taxon>Mollusca</taxon>
        <taxon>Gastropoda</taxon>
        <taxon>Heterobranchia</taxon>
        <taxon>Euthyneura</taxon>
        <taxon>Panpulmonata</taxon>
        <taxon>Sacoglossa</taxon>
        <taxon>Placobranchoidea</taxon>
        <taxon>Plakobranchidae</taxon>
        <taxon>Plakobranchus</taxon>
    </lineage>
</organism>
<keyword evidence="2" id="KW-1185">Reference proteome</keyword>
<reference evidence="1 2" key="1">
    <citation type="journal article" date="2021" name="Elife">
        <title>Chloroplast acquisition without the gene transfer in kleptoplastic sea slugs, Plakobranchus ocellatus.</title>
        <authorList>
            <person name="Maeda T."/>
            <person name="Takahashi S."/>
            <person name="Yoshida T."/>
            <person name="Shimamura S."/>
            <person name="Takaki Y."/>
            <person name="Nagai Y."/>
            <person name="Toyoda A."/>
            <person name="Suzuki Y."/>
            <person name="Arimoto A."/>
            <person name="Ishii H."/>
            <person name="Satoh N."/>
            <person name="Nishiyama T."/>
            <person name="Hasebe M."/>
            <person name="Maruyama T."/>
            <person name="Minagawa J."/>
            <person name="Obokata J."/>
            <person name="Shigenobu S."/>
        </authorList>
    </citation>
    <scope>NUCLEOTIDE SEQUENCE [LARGE SCALE GENOMIC DNA]</scope>
</reference>
<gene>
    <name evidence="1" type="ORF">PoB_005925400</name>
</gene>
<evidence type="ECO:0000313" key="2">
    <source>
        <dbReference type="Proteomes" id="UP000735302"/>
    </source>
</evidence>
<evidence type="ECO:0000313" key="1">
    <source>
        <dbReference type="EMBL" id="GFO32749.1"/>
    </source>
</evidence>
<comment type="caution">
    <text evidence="1">The sequence shown here is derived from an EMBL/GenBank/DDBJ whole genome shotgun (WGS) entry which is preliminary data.</text>
</comment>
<sequence>MSSNKIDVRHLSIREAPAKSNFDQALEGLTLDDVSPTSALVSCQHAFSGTHTTPLVVPIYHSSTYIIHRLEDGMSAFTGVSRGLNFPKFNIIAIFNLD</sequence>